<gene>
    <name evidence="1" type="ORF">B296_00034738</name>
</gene>
<feature type="non-terminal residue" evidence="1">
    <location>
        <position position="1"/>
    </location>
</feature>
<dbReference type="Proteomes" id="UP000287651">
    <property type="component" value="Unassembled WGS sequence"/>
</dbReference>
<dbReference type="AlphaFoldDB" id="A0A426YT47"/>
<proteinExistence type="predicted"/>
<reference evidence="1 2" key="1">
    <citation type="journal article" date="2014" name="Agronomy (Basel)">
        <title>A Draft Genome Sequence for Ensete ventricosum, the Drought-Tolerant Tree Against Hunger.</title>
        <authorList>
            <person name="Harrison J."/>
            <person name="Moore K.A."/>
            <person name="Paszkiewicz K."/>
            <person name="Jones T."/>
            <person name="Grant M."/>
            <person name="Ambacheew D."/>
            <person name="Muzemil S."/>
            <person name="Studholme D.J."/>
        </authorList>
    </citation>
    <scope>NUCLEOTIDE SEQUENCE [LARGE SCALE GENOMIC DNA]</scope>
</reference>
<organism evidence="1 2">
    <name type="scientific">Ensete ventricosum</name>
    <name type="common">Abyssinian banana</name>
    <name type="synonym">Musa ensete</name>
    <dbReference type="NCBI Taxonomy" id="4639"/>
    <lineage>
        <taxon>Eukaryota</taxon>
        <taxon>Viridiplantae</taxon>
        <taxon>Streptophyta</taxon>
        <taxon>Embryophyta</taxon>
        <taxon>Tracheophyta</taxon>
        <taxon>Spermatophyta</taxon>
        <taxon>Magnoliopsida</taxon>
        <taxon>Liliopsida</taxon>
        <taxon>Zingiberales</taxon>
        <taxon>Musaceae</taxon>
        <taxon>Ensete</taxon>
    </lineage>
</organism>
<name>A0A426YT47_ENSVE</name>
<protein>
    <submittedName>
        <fullName evidence="1">Uncharacterized protein</fullName>
    </submittedName>
</protein>
<accession>A0A426YT47</accession>
<evidence type="ECO:0000313" key="1">
    <source>
        <dbReference type="EMBL" id="RRT54889.1"/>
    </source>
</evidence>
<dbReference type="EMBL" id="AMZH03010361">
    <property type="protein sequence ID" value="RRT54889.1"/>
    <property type="molecule type" value="Genomic_DNA"/>
</dbReference>
<evidence type="ECO:0000313" key="2">
    <source>
        <dbReference type="Proteomes" id="UP000287651"/>
    </source>
</evidence>
<sequence>DTVGFRRESARRFAEGIGKLAENTPGDHRRKTIGLTARIPEAVRLCGRFDLPREKIGSGHRCASRRRTRE</sequence>
<comment type="caution">
    <text evidence="1">The sequence shown here is derived from an EMBL/GenBank/DDBJ whole genome shotgun (WGS) entry which is preliminary data.</text>
</comment>